<dbReference type="HOGENOM" id="CLU_3051856_0_0_1"/>
<dbReference type="GeneID" id="18811329"/>
<sequence>MISLLLYNCQCYLILLPFWTWVPFLRQSAPSEELVRARKAFGSSALCAVYTVPA</sequence>
<accession>F8NU61</accession>
<dbReference type="Proteomes" id="UP000008064">
    <property type="component" value="Unassembled WGS sequence"/>
</dbReference>
<reference evidence="1" key="1">
    <citation type="submission" date="2011-04" db="EMBL/GenBank/DDBJ databases">
        <title>Evolution of plant cell wall degrading machinery underlies the functional diversity of forest fungi.</title>
        <authorList>
            <consortium name="US DOE Joint Genome Institute (JGI-PGF)"/>
            <person name="Eastwood D.C."/>
            <person name="Floudas D."/>
            <person name="Binder M."/>
            <person name="Majcherczyk A."/>
            <person name="Schneider P."/>
            <person name="Aerts A."/>
            <person name="Asiegbu F.O."/>
            <person name="Baker S.E."/>
            <person name="Barry K."/>
            <person name="Bendiksby M."/>
            <person name="Blumentritt M."/>
            <person name="Coutinho P.M."/>
            <person name="Cullen D."/>
            <person name="Cullen D."/>
            <person name="Gathman A."/>
            <person name="Goodell B."/>
            <person name="Henrissat B."/>
            <person name="Ihrmark K."/>
            <person name="Kauserud H."/>
            <person name="Kohler A."/>
            <person name="LaButti K."/>
            <person name="Lapidus A."/>
            <person name="Lavin J.L."/>
            <person name="Lee Y.-H."/>
            <person name="Lindquist E."/>
            <person name="Lilly W."/>
            <person name="Lucas S."/>
            <person name="Morin E."/>
            <person name="Murat C."/>
            <person name="Oguiza J.A."/>
            <person name="Park J."/>
            <person name="Pisabarro A.G."/>
            <person name="Riley R."/>
            <person name="Rosling A."/>
            <person name="Salamov A."/>
            <person name="Schmidt O."/>
            <person name="Schmutz J."/>
            <person name="Skrede I."/>
            <person name="Stenlid J."/>
            <person name="Wiebenga A."/>
            <person name="Xie X."/>
            <person name="Kues U."/>
            <person name="Hibbett D.S."/>
            <person name="Hoffmeister D."/>
            <person name="Hogberg N."/>
            <person name="Martin F."/>
            <person name="Grigoriev I.V."/>
            <person name="Watkinson S.C."/>
        </authorList>
    </citation>
    <scope>NUCLEOTIDE SEQUENCE</scope>
    <source>
        <strain evidence="1">S7.9</strain>
    </source>
</reference>
<evidence type="ECO:0000313" key="1">
    <source>
        <dbReference type="EMBL" id="EGO25827.1"/>
    </source>
</evidence>
<name>F8NU61_SERL9</name>
<dbReference type="AlphaFoldDB" id="F8NU61"/>
<protein>
    <submittedName>
        <fullName evidence="1">Uncharacterized protein</fullName>
    </submittedName>
</protein>
<dbReference type="EMBL" id="GL945433">
    <property type="protein sequence ID" value="EGO25827.1"/>
    <property type="molecule type" value="Genomic_DNA"/>
</dbReference>
<proteinExistence type="predicted"/>
<dbReference type="KEGG" id="sla:SERLADRAFT_388360"/>
<gene>
    <name evidence="1" type="ORF">SERLADRAFT_388360</name>
</gene>
<organism>
    <name type="scientific">Serpula lacrymans var. lacrymans (strain S7.9)</name>
    <name type="common">Dry rot fungus</name>
    <dbReference type="NCBI Taxonomy" id="578457"/>
    <lineage>
        <taxon>Eukaryota</taxon>
        <taxon>Fungi</taxon>
        <taxon>Dikarya</taxon>
        <taxon>Basidiomycota</taxon>
        <taxon>Agaricomycotina</taxon>
        <taxon>Agaricomycetes</taxon>
        <taxon>Agaricomycetidae</taxon>
        <taxon>Boletales</taxon>
        <taxon>Coniophorineae</taxon>
        <taxon>Serpulaceae</taxon>
        <taxon>Serpula</taxon>
    </lineage>
</organism>
<dbReference type="RefSeq" id="XP_007317949.1">
    <property type="nucleotide sequence ID" value="XM_007317887.1"/>
</dbReference>